<dbReference type="FunCoup" id="A0A2I4HUH0">
    <property type="interactions" value="226"/>
</dbReference>
<keyword evidence="1" id="KW-0433">Leucine-rich repeat</keyword>
<dbReference type="InterPro" id="IPR032675">
    <property type="entry name" value="LRR_dom_sf"/>
</dbReference>
<gene>
    <name evidence="6" type="primary">LOC109021563</name>
</gene>
<dbReference type="Gene3D" id="3.40.50.300">
    <property type="entry name" value="P-loop containing nucleotide triphosphate hydrolases"/>
    <property type="match status" value="1"/>
</dbReference>
<evidence type="ECO:0000313" key="5">
    <source>
        <dbReference type="Proteomes" id="UP000235220"/>
    </source>
</evidence>
<evidence type="ECO:0000313" key="6">
    <source>
        <dbReference type="RefSeq" id="XP_018859767.1"/>
    </source>
</evidence>
<dbReference type="Gramene" id="Jr05_15640_p1">
    <property type="protein sequence ID" value="cds.Jr05_15640_p1"/>
    <property type="gene ID" value="Jr05_15640"/>
</dbReference>
<dbReference type="PANTHER" id="PTHR11017">
    <property type="entry name" value="LEUCINE-RICH REPEAT-CONTAINING PROTEIN"/>
    <property type="match status" value="1"/>
</dbReference>
<dbReference type="PROSITE" id="PS50104">
    <property type="entry name" value="TIR"/>
    <property type="match status" value="1"/>
</dbReference>
<feature type="compositionally biased region" description="Polar residues" evidence="4">
    <location>
        <begin position="1"/>
        <end position="11"/>
    </location>
</feature>
<dbReference type="PANTHER" id="PTHR11017:SF559">
    <property type="entry name" value="DISEASE RESISTANCE PROTEIN CHL1"/>
    <property type="match status" value="1"/>
</dbReference>
<dbReference type="GeneID" id="109021563"/>
<dbReference type="Pfam" id="PF23282">
    <property type="entry name" value="WHD_ROQ1"/>
    <property type="match status" value="1"/>
</dbReference>
<dbReference type="GO" id="GO:0006952">
    <property type="term" value="P:defense response"/>
    <property type="evidence" value="ECO:0007669"/>
    <property type="project" value="InterPro"/>
</dbReference>
<dbReference type="SUPFAM" id="SSF52200">
    <property type="entry name" value="Toll/Interleukin receptor TIR domain"/>
    <property type="match status" value="1"/>
</dbReference>
<evidence type="ECO:0000256" key="4">
    <source>
        <dbReference type="SAM" id="MobiDB-lite"/>
    </source>
</evidence>
<dbReference type="InterPro" id="IPR027417">
    <property type="entry name" value="P-loop_NTPase"/>
</dbReference>
<dbReference type="InterPro" id="IPR058192">
    <property type="entry name" value="WHD_ROQ1-like"/>
</dbReference>
<dbReference type="Gene3D" id="3.80.10.10">
    <property type="entry name" value="Ribonuclease Inhibitor"/>
    <property type="match status" value="1"/>
</dbReference>
<reference evidence="6" key="1">
    <citation type="submission" date="2025-08" db="UniProtKB">
        <authorList>
            <consortium name="RefSeq"/>
        </authorList>
    </citation>
    <scope>IDENTIFICATION</scope>
    <source>
        <tissue evidence="6">Leaves</tissue>
    </source>
</reference>
<dbReference type="FunFam" id="3.40.50.10140:FF:000007">
    <property type="entry name" value="Disease resistance protein (TIR-NBS-LRR class)"/>
    <property type="match status" value="1"/>
</dbReference>
<dbReference type="KEGG" id="jre:109021563"/>
<dbReference type="Pfam" id="PF00931">
    <property type="entry name" value="NB-ARC"/>
    <property type="match status" value="1"/>
</dbReference>
<keyword evidence="3" id="KW-0520">NAD</keyword>
<evidence type="ECO:0000256" key="2">
    <source>
        <dbReference type="ARBA" id="ARBA00022737"/>
    </source>
</evidence>
<dbReference type="Proteomes" id="UP000235220">
    <property type="component" value="Chromosome 5"/>
</dbReference>
<sequence length="882" mass="101620">MDTQRPSSSTSEIKRDHSSPPGWKYEVFLSFYGRDTRRGFTDHLHADLKRKGIVVFKDDKTLKQGEYISQALLKAIQESEYAIIILSANYAYSKWCLMELAEIVKREEKKKLITIIPIFYHVDPSDIRNQRGTFAEAFAAHEKDPNVDIKEIDMWRNAFRKVGEIVGEHVNHNKYESTIIQKVCGRISNELNSRFSRHDYEKLVAIDSHVDEMMKILDIESNNVHFVGIYGMGGVGKTLLAEIIYDRVSCQFEGSSFIYCIREESRARGLASLQKQLLSMIIKEKIHVWDHHHGSEVISRRLRDKKVFIVLDDVDSDEQLTALAKDRKWFGPGSRVIITCRDSHLLRTHGVYDIFKVELLQTTEALQLFRLSAFDKTQPPEIYEDLSIDFVNYAHGLPLALKVLGSFLRDRTIDAWKSERGQLERIPHTKIMNVLQISFDKLEYWQKELFLDMACLFRSGQLWVDNIFYEMLKSLGYHCIDIDVLVEKALISKSQYGWLYMHDLLKEMGQEIVRRECHEEPGRRSRLCGLEDVFHVLKNDTGSDAIKGIVMDFCPETKEIRINAKALSKMRKLRFFKFHESQTIKWRGKPLKYMPTNELRFLEWSGYASRSWPSSFQPNNLTILRMYNSRMKQLWKGSMVFYNLKVLDVSGSEDLIKTPDLTGAPNLEKLDFSGCRSLCELHPSIEAIKGLEELRMSGSRIKELWKGLVVFENLKVLDVSDSKNLIKTPDLTGAPLLENLNLSGCRSLCEVHPSIGSLKRLKELWLNKCSGLKKLPDLSRLECLTDLWALETALTQIPSLDLIPKSIREFHLEVREFMPDPSYDIGSFVEYEMEGIYDLVKSLSIGLDGGDRTRGISGTYYSDIAGETVGQCVFECFSHSLL</sequence>
<dbReference type="OrthoDB" id="1045849at2759"/>
<dbReference type="SUPFAM" id="SSF52540">
    <property type="entry name" value="P-loop containing nucleoside triphosphate hydrolases"/>
    <property type="match status" value="1"/>
</dbReference>
<dbReference type="GO" id="GO:0043531">
    <property type="term" value="F:ADP binding"/>
    <property type="evidence" value="ECO:0007669"/>
    <property type="project" value="InterPro"/>
</dbReference>
<evidence type="ECO:0000256" key="1">
    <source>
        <dbReference type="ARBA" id="ARBA00022614"/>
    </source>
</evidence>
<dbReference type="AlphaFoldDB" id="A0A2I4HUH0"/>
<dbReference type="InterPro" id="IPR035897">
    <property type="entry name" value="Toll_tir_struct_dom_sf"/>
</dbReference>
<dbReference type="InterPro" id="IPR000157">
    <property type="entry name" value="TIR_dom"/>
</dbReference>
<organism evidence="5 6">
    <name type="scientific">Juglans regia</name>
    <name type="common">English walnut</name>
    <dbReference type="NCBI Taxonomy" id="51240"/>
    <lineage>
        <taxon>Eukaryota</taxon>
        <taxon>Viridiplantae</taxon>
        <taxon>Streptophyta</taxon>
        <taxon>Embryophyta</taxon>
        <taxon>Tracheophyta</taxon>
        <taxon>Spermatophyta</taxon>
        <taxon>Magnoliopsida</taxon>
        <taxon>eudicotyledons</taxon>
        <taxon>Gunneridae</taxon>
        <taxon>Pentapetalae</taxon>
        <taxon>rosids</taxon>
        <taxon>fabids</taxon>
        <taxon>Fagales</taxon>
        <taxon>Juglandaceae</taxon>
        <taxon>Juglans</taxon>
    </lineage>
</organism>
<feature type="region of interest" description="Disordered" evidence="4">
    <location>
        <begin position="1"/>
        <end position="20"/>
    </location>
</feature>
<dbReference type="RefSeq" id="XP_018859767.1">
    <property type="nucleotide sequence ID" value="XM_019004222.1"/>
</dbReference>
<dbReference type="InterPro" id="IPR044974">
    <property type="entry name" value="Disease_R_plants"/>
</dbReference>
<accession>A0A2I4HUH0</accession>
<dbReference type="SUPFAM" id="SSF52058">
    <property type="entry name" value="L domain-like"/>
    <property type="match status" value="1"/>
</dbReference>
<keyword evidence="5" id="KW-1185">Reference proteome</keyword>
<dbReference type="PRINTS" id="PR00364">
    <property type="entry name" value="DISEASERSIST"/>
</dbReference>
<dbReference type="InterPro" id="IPR042197">
    <property type="entry name" value="Apaf_helical"/>
</dbReference>
<dbReference type="Pfam" id="PF01582">
    <property type="entry name" value="TIR"/>
    <property type="match status" value="1"/>
</dbReference>
<proteinExistence type="predicted"/>
<name>A0A2I4HUH0_JUGRE</name>
<dbReference type="SMART" id="SM00255">
    <property type="entry name" value="TIR"/>
    <property type="match status" value="1"/>
</dbReference>
<protein>
    <submittedName>
        <fullName evidence="6">Disease resistance protein RUN1-like</fullName>
    </submittedName>
</protein>
<keyword evidence="2" id="KW-0677">Repeat</keyword>
<dbReference type="InterPro" id="IPR002182">
    <property type="entry name" value="NB-ARC"/>
</dbReference>
<evidence type="ECO:0000256" key="3">
    <source>
        <dbReference type="ARBA" id="ARBA00023027"/>
    </source>
</evidence>
<dbReference type="Gene3D" id="3.40.50.10140">
    <property type="entry name" value="Toll/interleukin-1 receptor homology (TIR) domain"/>
    <property type="match status" value="1"/>
</dbReference>
<dbReference type="Gene3D" id="1.10.8.430">
    <property type="entry name" value="Helical domain of apoptotic protease-activating factors"/>
    <property type="match status" value="1"/>
</dbReference>
<dbReference type="GO" id="GO:0007165">
    <property type="term" value="P:signal transduction"/>
    <property type="evidence" value="ECO:0007669"/>
    <property type="project" value="InterPro"/>
</dbReference>